<feature type="region of interest" description="Disordered" evidence="7">
    <location>
        <begin position="665"/>
        <end position="690"/>
    </location>
</feature>
<organism evidence="11 12">
    <name type="scientific">Deinococcus budaensis</name>
    <dbReference type="NCBI Taxonomy" id="1665626"/>
    <lineage>
        <taxon>Bacteria</taxon>
        <taxon>Thermotogati</taxon>
        <taxon>Deinococcota</taxon>
        <taxon>Deinococci</taxon>
        <taxon>Deinococcales</taxon>
        <taxon>Deinococcaceae</taxon>
        <taxon>Deinococcus</taxon>
    </lineage>
</organism>
<evidence type="ECO:0000313" key="12">
    <source>
        <dbReference type="Proteomes" id="UP000525389"/>
    </source>
</evidence>
<evidence type="ECO:0000259" key="10">
    <source>
        <dbReference type="Pfam" id="PF10030"/>
    </source>
</evidence>
<sequence>MDPELYELLQEGGAADEVAVVMRLLDPERPPPGTRVVARFGPVVTARVPRGAIPEVWRDPAVESLKAPRGLSADVEEPQPLWPGLEQPGIAQTLSGEATFTPNDARRPDGLEATGRGVVIGLVDWGCDFAHPDFRRADGRTRLLALWDQRPRGEPGAWPYGYGRVFTPEQLNAALQAPDPYAALDYHPADTDPGLGAHGTHTLGIAGGNGRGGGPVGVAPEAELVFVHMGAREGPGAVPLGNSVELLEGLDLIARVAAGRPCVVNLSLGRHAGEKTGRSLVEQALDAWVALAPGRAVVQSCGNYFERRTHADWTLRPGETRTFAVQVSPGDRSPNELDLWYPGRDRLGVEVRSAGGSLVARAARGERASAWRAGREVLRVYHRAFDPNNGDHQINVRFEVLPDVSAWEVTLTGEDVQDGRVHAWIERDSGCGSCQSRFAAQEADARTTLGTICTGYRTLAVGAYDPHREERPLGRFSSSGPTRDGRSKPDLIAPGVMILAPRSQGREGGGPLYTRMSGTSMAAPHVTGCVALMFGAAGETPLDIVQTRRLLLASCEAAPPDLDPARVGSGYLDPVRAVEAVRLGHVPARPDPPEVTPMPEVAPTPPAPPAPLAAGTPPPDTAGPETAGSQEAAPGEAEAFSSDVDPELTALEFAAADEEAGETWAGAFPGEDEEGAADAGSHALDGGGPELESLEAVGAALAGPVWEAVGGDGVAEVQAALASRLALVGAPGEAAGTRPDLAEVAGPCADVTVAPADRPRVLVRGAVHPAVREAQRKLSAFHLAQLVRGQPGLAGAPLREDCVLGTLTQGAVLDFQRQVFPGQPAEHDGKIGPHTWAQLDAVVLLPGPAPLAAVRVDALELLEGSLTRPLGWDEVIGLDVDRVHLRAAASGLPEAALPGEITVVVTSRPPNGDSGPATLGTPVTLRLPRTATLGTGRAEYRLSRTPGELGDFLAVETRRREVATLVRQPDHLGPGTSDRTFVGALGWAPRGRGTVPGSRAGRSGDPVGEVPDARQLFFAAGVEVLEVAALPLPGLRVEAPPARALIRSPADVVYYSGHGSSAHNCLLFEGVSREASCWLRPAELLAHWRRPLDLDLLILAGCSVLRVDFPLVGDPAGNGLAWARLLTGHGGPLAAILGYGGGAPADARGGDDIARAMGARLAGGSRDFARDWLEVNGAARAWNAVALDARGYWDFTAFHNIRGPRPLPAALPGGESLPAPDRAPEAPPSGEAGESADLPDAFFAGVQAVAAALGARPLHLLQVMMAESGLRPDAHNPRGHASGLIQFMPATLARLGWTAGHEAFRRLSAEAQLPYVERYYRPYRAAGLTSTARLYQATFLPATLAGGSDPATVLAARDGPSAQAYAANSGLDRRGDGTIRVADLTAAVERRCQGPRWEEARARLEGTAPPRPVPPLPGPVPPSPVPPGPVPPGPSSARPTLRAGSRGAAVGEAQGLLNAVHGRELAAGRPGLPGAPLTADGVFGPRTRAATVAFQRLAFPGASHEHDGVIGPRTWARLAEWARGGGAPTPPGPVPPPAPGTPWTQLKGDAARLTLEEYARWHPGGAARSETDPGMRAVLRGYWTQGAGLAGAAAEQAIDARLPWSAAFISWVMRQSGAGGLFRYASGHTVYCAAAKRNRQRADLTNPFWLYRVTERAPEPGDLICTGRQDSGVTFDNVDDGQFRASHGDVVVEVTPGRLGVIGGNVADTVGRKVVRTGADGRVLTDGAQRQYFAVLRLRTDPARE</sequence>
<feature type="region of interest" description="Disordered" evidence="7">
    <location>
        <begin position="1405"/>
        <end position="1444"/>
    </location>
</feature>
<feature type="region of interest" description="Disordered" evidence="7">
    <location>
        <begin position="585"/>
        <end position="642"/>
    </location>
</feature>
<dbReference type="Gene3D" id="1.10.101.10">
    <property type="entry name" value="PGBD-like superfamily/PGBD"/>
    <property type="match status" value="2"/>
</dbReference>
<dbReference type="Proteomes" id="UP000525389">
    <property type="component" value="Unassembled WGS sequence"/>
</dbReference>
<dbReference type="GO" id="GO:0006508">
    <property type="term" value="P:proteolysis"/>
    <property type="evidence" value="ECO:0007669"/>
    <property type="project" value="UniProtKB-KW"/>
</dbReference>
<dbReference type="Gene3D" id="1.10.530.10">
    <property type="match status" value="1"/>
</dbReference>
<keyword evidence="12" id="KW-1185">Reference proteome</keyword>
<dbReference type="GO" id="GO:0004252">
    <property type="term" value="F:serine-type endopeptidase activity"/>
    <property type="evidence" value="ECO:0007669"/>
    <property type="project" value="UniProtKB-UniRule"/>
</dbReference>
<dbReference type="InterPro" id="IPR023346">
    <property type="entry name" value="Lysozyme-like_dom_sf"/>
</dbReference>
<protein>
    <submittedName>
        <fullName evidence="11">Peptidoglycan hydrolase-like protein with peptidoglycan-binding domain</fullName>
    </submittedName>
</protein>
<feature type="active site" description="Charge relay system" evidence="5 6">
    <location>
        <position position="520"/>
    </location>
</feature>
<keyword evidence="2 6" id="KW-0645">Protease</keyword>
<feature type="domain" description="Peptidase S8/S53" evidence="8">
    <location>
        <begin position="456"/>
        <end position="557"/>
    </location>
</feature>
<evidence type="ECO:0000256" key="5">
    <source>
        <dbReference type="PIRSR" id="PIRSR615500-1"/>
    </source>
</evidence>
<dbReference type="InterPro" id="IPR036366">
    <property type="entry name" value="PGBDSf"/>
</dbReference>
<feature type="region of interest" description="Disordered" evidence="7">
    <location>
        <begin position="470"/>
        <end position="490"/>
    </location>
</feature>
<dbReference type="InterPro" id="IPR036852">
    <property type="entry name" value="Peptidase_S8/S53_dom_sf"/>
</dbReference>
<evidence type="ECO:0000256" key="6">
    <source>
        <dbReference type="PROSITE-ProRule" id="PRU01240"/>
    </source>
</evidence>
<feature type="active site" description="Charge relay system" evidence="5 6">
    <location>
        <position position="124"/>
    </location>
</feature>
<gene>
    <name evidence="11" type="ORF">HNQ09_003360</name>
</gene>
<keyword evidence="3 6" id="KW-0378">Hydrolase</keyword>
<dbReference type="Gene3D" id="3.40.50.200">
    <property type="entry name" value="Peptidase S8/S53 domain"/>
    <property type="match status" value="1"/>
</dbReference>
<dbReference type="InterPro" id="IPR019262">
    <property type="entry name" value="DUF2272"/>
</dbReference>
<evidence type="ECO:0000256" key="3">
    <source>
        <dbReference type="ARBA" id="ARBA00022801"/>
    </source>
</evidence>
<feature type="region of interest" description="Disordered" evidence="7">
    <location>
        <begin position="1209"/>
        <end position="1237"/>
    </location>
</feature>
<feature type="domain" description="DUF2272" evidence="10">
    <location>
        <begin position="1582"/>
        <end position="1732"/>
    </location>
</feature>
<dbReference type="Gene3D" id="2.60.120.1290">
    <property type="match status" value="1"/>
</dbReference>
<feature type="active site" description="Charge relay system" evidence="5 6">
    <location>
        <position position="198"/>
    </location>
</feature>
<dbReference type="SUPFAM" id="SSF53955">
    <property type="entry name" value="Lysozyme-like"/>
    <property type="match status" value="1"/>
</dbReference>
<evidence type="ECO:0000313" key="11">
    <source>
        <dbReference type="EMBL" id="MBB5235896.1"/>
    </source>
</evidence>
<dbReference type="PANTHER" id="PTHR43399">
    <property type="entry name" value="SUBTILISIN-RELATED"/>
    <property type="match status" value="1"/>
</dbReference>
<name>A0A7W8LRH4_9DEIO</name>
<evidence type="ECO:0000259" key="9">
    <source>
        <dbReference type="Pfam" id="PF01464"/>
    </source>
</evidence>
<feature type="domain" description="Transglycosylase SLT" evidence="9">
    <location>
        <begin position="1255"/>
        <end position="1297"/>
    </location>
</feature>
<dbReference type="PROSITE" id="PS00138">
    <property type="entry name" value="SUBTILASE_SER"/>
    <property type="match status" value="1"/>
</dbReference>
<dbReference type="PRINTS" id="PR00723">
    <property type="entry name" value="SUBTILISIN"/>
</dbReference>
<dbReference type="PROSITE" id="PS51892">
    <property type="entry name" value="SUBTILASE"/>
    <property type="match status" value="1"/>
</dbReference>
<dbReference type="InterPro" id="IPR036365">
    <property type="entry name" value="PGBD-like_sf"/>
</dbReference>
<dbReference type="InterPro" id="IPR015500">
    <property type="entry name" value="Peptidase_S8_subtilisin-rel"/>
</dbReference>
<dbReference type="SUPFAM" id="SSF52743">
    <property type="entry name" value="Subtilisin-like"/>
    <property type="match status" value="1"/>
</dbReference>
<dbReference type="SUPFAM" id="SSF47090">
    <property type="entry name" value="PGBD-like"/>
    <property type="match status" value="1"/>
</dbReference>
<evidence type="ECO:0000256" key="7">
    <source>
        <dbReference type="SAM" id="MobiDB-lite"/>
    </source>
</evidence>
<dbReference type="Pfam" id="PF00082">
    <property type="entry name" value="Peptidase_S8"/>
    <property type="match status" value="2"/>
</dbReference>
<dbReference type="Pfam" id="PF01464">
    <property type="entry name" value="SLT"/>
    <property type="match status" value="1"/>
</dbReference>
<evidence type="ECO:0000256" key="2">
    <source>
        <dbReference type="ARBA" id="ARBA00022670"/>
    </source>
</evidence>
<feature type="compositionally biased region" description="Pro residues" evidence="7">
    <location>
        <begin position="589"/>
        <end position="621"/>
    </location>
</feature>
<dbReference type="InterPro" id="IPR000209">
    <property type="entry name" value="Peptidase_S8/S53_dom"/>
</dbReference>
<keyword evidence="4 6" id="KW-0720">Serine protease</keyword>
<dbReference type="Pfam" id="PF10030">
    <property type="entry name" value="DUF2272"/>
    <property type="match status" value="1"/>
</dbReference>
<dbReference type="InterPro" id="IPR023828">
    <property type="entry name" value="Peptidase_S8_Ser-AS"/>
</dbReference>
<dbReference type="PANTHER" id="PTHR43399:SF4">
    <property type="entry name" value="CELL WALL-ASSOCIATED PROTEASE"/>
    <property type="match status" value="1"/>
</dbReference>
<reference evidence="11 12" key="1">
    <citation type="submission" date="2020-08" db="EMBL/GenBank/DDBJ databases">
        <title>Genomic Encyclopedia of Type Strains, Phase IV (KMG-IV): sequencing the most valuable type-strain genomes for metagenomic binning, comparative biology and taxonomic classification.</title>
        <authorList>
            <person name="Goeker M."/>
        </authorList>
    </citation>
    <scope>NUCLEOTIDE SEQUENCE [LARGE SCALE GENOMIC DNA]</scope>
    <source>
        <strain evidence="11 12">DSM 101791</strain>
    </source>
</reference>
<comment type="caution">
    <text evidence="11">The sequence shown here is derived from an EMBL/GenBank/DDBJ whole genome shotgun (WGS) entry which is preliminary data.</text>
</comment>
<evidence type="ECO:0000256" key="1">
    <source>
        <dbReference type="ARBA" id="ARBA00011073"/>
    </source>
</evidence>
<evidence type="ECO:0000256" key="4">
    <source>
        <dbReference type="ARBA" id="ARBA00022825"/>
    </source>
</evidence>
<dbReference type="RefSeq" id="WP_184031503.1">
    <property type="nucleotide sequence ID" value="NZ_JACHFN010000017.1"/>
</dbReference>
<accession>A0A7W8LRH4</accession>
<dbReference type="InterPro" id="IPR051048">
    <property type="entry name" value="Peptidase_S8/S53_subtilisin"/>
</dbReference>
<comment type="similarity">
    <text evidence="1 6">Belongs to the peptidase S8 family.</text>
</comment>
<feature type="compositionally biased region" description="Pro residues" evidence="7">
    <location>
        <begin position="1409"/>
        <end position="1434"/>
    </location>
</feature>
<dbReference type="EMBL" id="JACHFN010000017">
    <property type="protein sequence ID" value="MBB5235896.1"/>
    <property type="molecule type" value="Genomic_DNA"/>
</dbReference>
<dbReference type="InterPro" id="IPR008258">
    <property type="entry name" value="Transglycosylase_SLT_dom_1"/>
</dbReference>
<proteinExistence type="inferred from homology"/>
<evidence type="ECO:0000259" key="8">
    <source>
        <dbReference type="Pfam" id="PF00082"/>
    </source>
</evidence>
<feature type="domain" description="Peptidase S8/S53" evidence="8">
    <location>
        <begin position="115"/>
        <end position="304"/>
    </location>
</feature>